<dbReference type="KEGG" id="mgik:GO620_016530"/>
<dbReference type="AlphaFoldDB" id="A0A6I4I379"/>
<proteinExistence type="predicted"/>
<dbReference type="Proteomes" id="UP000429232">
    <property type="component" value="Chromosome"/>
</dbReference>
<name>A0A6I4I379_9SPHI</name>
<organism evidence="1 2">
    <name type="scientific">Mucilaginibacter ginkgonis</name>
    <dbReference type="NCBI Taxonomy" id="2682091"/>
    <lineage>
        <taxon>Bacteria</taxon>
        <taxon>Pseudomonadati</taxon>
        <taxon>Bacteroidota</taxon>
        <taxon>Sphingobacteriia</taxon>
        <taxon>Sphingobacteriales</taxon>
        <taxon>Sphingobacteriaceae</taxon>
        <taxon>Mucilaginibacter</taxon>
    </lineage>
</organism>
<dbReference type="EMBL" id="CP066775">
    <property type="protein sequence ID" value="QQL49753.1"/>
    <property type="molecule type" value="Genomic_DNA"/>
</dbReference>
<keyword evidence="2" id="KW-1185">Reference proteome</keyword>
<dbReference type="RefSeq" id="WP_157524983.1">
    <property type="nucleotide sequence ID" value="NZ_CP066775.1"/>
</dbReference>
<protein>
    <recommendedName>
        <fullName evidence="3">Histidine kinase</fullName>
    </recommendedName>
</protein>
<evidence type="ECO:0000313" key="1">
    <source>
        <dbReference type="EMBL" id="QQL49753.1"/>
    </source>
</evidence>
<evidence type="ECO:0008006" key="3">
    <source>
        <dbReference type="Google" id="ProtNLM"/>
    </source>
</evidence>
<sequence length="62" mass="7026">MATEGTNEFLIHEIRNQLSNITLSAVQLKHELPTIDTDMAFYVDTIMAGCNKINDLLKDMNE</sequence>
<accession>A0A6I4I379</accession>
<reference evidence="1 2" key="1">
    <citation type="submission" date="2020-12" db="EMBL/GenBank/DDBJ databases">
        <title>HMF7856_wgs.fasta genome submission.</title>
        <authorList>
            <person name="Kang H."/>
            <person name="Kim H."/>
            <person name="Joh K."/>
        </authorList>
    </citation>
    <scope>NUCLEOTIDE SEQUENCE [LARGE SCALE GENOMIC DNA]</scope>
    <source>
        <strain evidence="1 2">HMF7856</strain>
    </source>
</reference>
<evidence type="ECO:0000313" key="2">
    <source>
        <dbReference type="Proteomes" id="UP000429232"/>
    </source>
</evidence>
<gene>
    <name evidence="1" type="ORF">GO620_016530</name>
</gene>